<feature type="region of interest" description="Disordered" evidence="2">
    <location>
        <begin position="1150"/>
        <end position="1199"/>
    </location>
</feature>
<dbReference type="PhylomeDB" id="A0A060SXG0"/>
<dbReference type="Gene3D" id="1.25.40.990">
    <property type="match status" value="1"/>
</dbReference>
<evidence type="ECO:0000259" key="3">
    <source>
        <dbReference type="Pfam" id="PF03399"/>
    </source>
</evidence>
<keyword evidence="1" id="KW-0539">Nucleus</keyword>
<evidence type="ECO:0000313" key="4">
    <source>
        <dbReference type="EMBL" id="CDP33595.1"/>
    </source>
</evidence>
<organism evidence="4">
    <name type="scientific">Blastobotrys adeninivorans</name>
    <name type="common">Yeast</name>
    <name type="synonym">Arxula adeninivorans</name>
    <dbReference type="NCBI Taxonomy" id="409370"/>
    <lineage>
        <taxon>Eukaryota</taxon>
        <taxon>Fungi</taxon>
        <taxon>Dikarya</taxon>
        <taxon>Ascomycota</taxon>
        <taxon>Saccharomycotina</taxon>
        <taxon>Dipodascomycetes</taxon>
        <taxon>Dipodascales</taxon>
        <taxon>Trichomonascaceae</taxon>
        <taxon>Blastobotrys</taxon>
    </lineage>
</organism>
<dbReference type="InterPro" id="IPR005062">
    <property type="entry name" value="SAC3/GANP/THP3_conserved"/>
</dbReference>
<feature type="region of interest" description="Disordered" evidence="2">
    <location>
        <begin position="1"/>
        <end position="207"/>
    </location>
</feature>
<dbReference type="InterPro" id="IPR045107">
    <property type="entry name" value="SAC3/GANP/THP3"/>
</dbReference>
<reference evidence="4" key="2">
    <citation type="submission" date="2014-06" db="EMBL/GenBank/DDBJ databases">
        <title>The complete genome of Blastobotrys (Arxula) adeninivorans LS3 - a yeast of biotechnological interest.</title>
        <authorList>
            <person name="Kunze G."/>
            <person name="Gaillardin C."/>
            <person name="Czernicka M."/>
            <person name="Durrens P."/>
            <person name="Martin T."/>
            <person name="Boer E."/>
            <person name="Gabaldon T."/>
            <person name="Cruz J."/>
            <person name="Talla E."/>
            <person name="Marck C."/>
            <person name="Goffeau A."/>
            <person name="Barbe V."/>
            <person name="Baret P."/>
            <person name="Baronian K."/>
            <person name="Beier S."/>
            <person name="Bleykasten C."/>
            <person name="Bode R."/>
            <person name="Casaregola S."/>
            <person name="Despons L."/>
            <person name="Fairhead C."/>
            <person name="Giersberg M."/>
            <person name="Gierski P."/>
            <person name="Hahnel U."/>
            <person name="Hartmann A."/>
            <person name="Jankowska D."/>
            <person name="Jubin C."/>
            <person name="Jung P."/>
            <person name="Lafontaine I."/>
            <person name="Leh-Louis V."/>
            <person name="Lemaire M."/>
            <person name="Marcet-Houben M."/>
            <person name="Mascher M."/>
            <person name="Morel G."/>
            <person name="Richard G.-F."/>
            <person name="Riechen J."/>
            <person name="Sacerdot C."/>
            <person name="Sarkar A."/>
            <person name="Savel G."/>
            <person name="Schacherer J."/>
            <person name="Sherman D."/>
            <person name="Straub M.-L."/>
            <person name="Stein N."/>
            <person name="Thierry A."/>
            <person name="Trautwein-Schult A."/>
            <person name="Westhof E."/>
            <person name="Worch S."/>
            <person name="Dujon B."/>
            <person name="Souciet J.-L."/>
            <person name="Wincker P."/>
            <person name="Scholz U."/>
            <person name="Neuveglise N."/>
        </authorList>
    </citation>
    <scope>NUCLEOTIDE SEQUENCE</scope>
    <source>
        <strain evidence="4">LS3</strain>
    </source>
</reference>
<feature type="compositionally biased region" description="Low complexity" evidence="2">
    <location>
        <begin position="85"/>
        <end position="127"/>
    </location>
</feature>
<proteinExistence type="inferred from homology"/>
<comment type="similarity">
    <text evidence="1">Belongs to the SAC3 family.</text>
</comment>
<protein>
    <recommendedName>
        <fullName evidence="1">Nuclear mRNA export factor</fullName>
    </recommendedName>
</protein>
<dbReference type="GO" id="GO:0070390">
    <property type="term" value="C:transcription export complex 2"/>
    <property type="evidence" value="ECO:0007669"/>
    <property type="project" value="TreeGrafter"/>
</dbReference>
<feature type="compositionally biased region" description="Gly residues" evidence="2">
    <location>
        <begin position="1"/>
        <end position="15"/>
    </location>
</feature>
<reference evidence="4" key="1">
    <citation type="submission" date="2014-02" db="EMBL/GenBank/DDBJ databases">
        <authorList>
            <person name="Genoscope - CEA"/>
        </authorList>
    </citation>
    <scope>NUCLEOTIDE SEQUENCE</scope>
    <source>
        <strain evidence="4">LS3</strain>
    </source>
</reference>
<dbReference type="EMBL" id="HG937691">
    <property type="protein sequence ID" value="CDP33595.1"/>
    <property type="molecule type" value="Genomic_DNA"/>
</dbReference>
<gene>
    <name evidence="4" type="ORF">GNLVRS02_ARAD1A12892g</name>
</gene>
<dbReference type="GO" id="GO:0005737">
    <property type="term" value="C:cytoplasm"/>
    <property type="evidence" value="ECO:0007669"/>
    <property type="project" value="TreeGrafter"/>
</dbReference>
<evidence type="ECO:0000256" key="1">
    <source>
        <dbReference type="PIRNR" id="PIRNR037320"/>
    </source>
</evidence>
<dbReference type="AlphaFoldDB" id="A0A060SXG0"/>
<accession>A0A060SXG0</accession>
<feature type="region of interest" description="Disordered" evidence="2">
    <location>
        <begin position="638"/>
        <end position="781"/>
    </location>
</feature>
<dbReference type="PIRSF" id="PIRSF037320">
    <property type="entry name" value="mRNA_export_factor_Sac3"/>
    <property type="match status" value="1"/>
</dbReference>
<feature type="compositionally biased region" description="Pro residues" evidence="2">
    <location>
        <begin position="765"/>
        <end position="778"/>
    </location>
</feature>
<feature type="compositionally biased region" description="Low complexity" evidence="2">
    <location>
        <begin position="16"/>
        <end position="27"/>
    </location>
</feature>
<dbReference type="Pfam" id="PF03399">
    <property type="entry name" value="SAC3_GANP"/>
    <property type="match status" value="1"/>
</dbReference>
<feature type="compositionally biased region" description="Low complexity" evidence="2">
    <location>
        <begin position="51"/>
        <end position="64"/>
    </location>
</feature>
<feature type="domain" description="SAC3/GANP/THP3 conserved" evidence="3">
    <location>
        <begin position="283"/>
        <end position="581"/>
    </location>
</feature>
<feature type="compositionally biased region" description="Polar residues" evidence="2">
    <location>
        <begin position="128"/>
        <end position="143"/>
    </location>
</feature>
<feature type="compositionally biased region" description="Polar residues" evidence="2">
    <location>
        <begin position="28"/>
        <end position="50"/>
    </location>
</feature>
<dbReference type="PANTHER" id="PTHR12436:SF3">
    <property type="entry name" value="GERMINAL-CENTER ASSOCIATED NUCLEAR PROTEIN"/>
    <property type="match status" value="1"/>
</dbReference>
<comment type="subcellular location">
    <subcellularLocation>
        <location evidence="1">Nucleus envelope</location>
    </subcellularLocation>
</comment>
<dbReference type="GO" id="GO:0006406">
    <property type="term" value="P:mRNA export from nucleus"/>
    <property type="evidence" value="ECO:0007669"/>
    <property type="project" value="TreeGrafter"/>
</dbReference>
<name>A0A060SXG0_BLAAD</name>
<evidence type="ECO:0000256" key="2">
    <source>
        <dbReference type="SAM" id="MobiDB-lite"/>
    </source>
</evidence>
<dbReference type="PANTHER" id="PTHR12436">
    <property type="entry name" value="80 KDA MCM3-ASSOCIATED PROTEIN"/>
    <property type="match status" value="1"/>
</dbReference>
<feature type="compositionally biased region" description="Polar residues" evidence="2">
    <location>
        <begin position="65"/>
        <end position="84"/>
    </location>
</feature>
<dbReference type="InterPro" id="IPR017173">
    <property type="entry name" value="Sac3"/>
</dbReference>
<sequence>MFGFGQGQGHQGQSGGSAFQFGSNSAFTNPSSGSAFSNQNSQFQPTSTIQNNGSAFSASGSGFNTAQWGQGSQGNQASQWNQSTQGNQWSQGAQGNQWSQGAQGNQWNQGTQGNVWNQGNQSNQWNQHPQSNQGNRNQANRNHGQPFGGNDRKGKKNRKQNVFQSRPDSALHKDYTPISQATPSGFRNRPKKSRPTPAYLLPEQASNIKVDETPDPWDVQNQQQMLKVEAAASPAEMQSLYEQLQAMRENERKEMENRGLVDRQDVRKNLTDAISFVGSCTDMCPIFERIRRTYENDVKQMEKDPDTGKVTPQRAVKKFSRPAAGQPPPLPSDVRPPSVLVKSLYYLIDHALPMLPTSHSFLWDRTRSIRQDFTYQNYSGPEAVECNELIARIHIVSLHVMAGSEQEYSKQQELEQFNKTLQTLSEFYAEHRKRGLPDSPREPEFRAYQLLSHLRDNEIERQIQQLPKYIYDHPQVQLAIKLRSLIQQNNIEERGVTFNENSLNYFSTFFSLVNSPQTPYLFACLLESSFNEIRLYSLKAMARAYHHRAKPYYVSRLTKMLLFDNEDQTIDFCTYYDLPLKDDEGGQCIEITAFNPRNVFSKAPRSPPYSANVQAKLGSRSLGQVIYKGDDFGANGIAPAPAFTQTGPPKPVFTQPFAKPQSQPPHPSGLFANTLQPPQPQVPKFIQPSPVAQAQQTLAEPKPKEPKPLFTPATAAHSEKTQPTNEESKPFTFGSGAANKEPPKSTQPVQPVQHAPKPVKEPVPVKVPEPPKPVPPPKPKFDEAEIRKETAQLLQQTVSSLVREDAVPNTWQQIDHARKQRKDLIDSVTDKVVGSLLGSFIEPQIKQAFAEKVGDDRIKRNAIHILQKVGAVAKERADEKRRRREEYELVRKQLGKRVYRSASQNSLDRVRRRITPKSSKDEISAIRSARQEAQNVWKTLDVSELLIPGIEQGFKSTRTFDRSAKVVVFCRDWDNVTGQWTRDKLGLQWNGRQDTTYEKVVRNARGTQVSVSALQQDPSTYYTVCGLVFECGLDEDFDYDRAALREVVNRLNEGSRYKSNVILLYWGRRPQHEVLDALQVSQYSENFIFCDTNQGSASNQLSIALQTLAGGFRGELTGRGRREEAAIAHEQQLAAQKRHEELERLRQVKEQEEQDKMVKKMKSRSSLSFFSGTKRPMNDYSEPNPTPAKAKRKIDEGSKSFVPRGISELQELVSSVLHKKTNVPS</sequence>